<comment type="similarity">
    <text evidence="1">Belongs to the Mg-chelatase subunits D/I family. ComM subfamily.</text>
</comment>
<dbReference type="Pfam" id="PF13335">
    <property type="entry name" value="Mg_chelatase_C"/>
    <property type="match status" value="1"/>
</dbReference>
<dbReference type="InterPro" id="IPR014721">
    <property type="entry name" value="Ribsml_uS5_D2-typ_fold_subgr"/>
</dbReference>
<dbReference type="InterPro" id="IPR045006">
    <property type="entry name" value="CHLI-like"/>
</dbReference>
<sequence>MTGASAWSVALMGLEGCLVEVETAISSGLPRTVLVGLPDMALHEARDRCRAAVGATGMSWPSNVLTINLTPAGLPKAGTHFDLAIAAATLAADGKIPQTLLGSTVLMGELGLDGRVRPVRGVLPALLAAREAGFECAVVPSGQYAEARLVQGVTIWPVGHLREVVEVLHGRPVLATEEPVTDAADADPGLVDLAEVIGQHEARRALEVAAAGRHHILLRGAPGCGKSMLARRLPGILPGLDHRDALEVTALHSLAGRGSGRLMTRPPLAQPHHSVSMAAMVGGGARIAQPGAISLAHRGVLFLDEAPEFAPKVLDSLRGPLETGEIIIGRSQAHTTFPARFQLVMALNPCPCGMADDPSGRCTCTPQQVQRYSGRLSGPILDRVDVTVRMRPLTSAHLLDASTLPAGESSAVVHDRVAEARLRAARRWEGRPWKCNAEVPGKVLRQKLPANDATRIIEDALTTGRLTARGVDKVLRIAWTVADLEGKDEVDKACVAEAMGMRRGRLL</sequence>
<dbReference type="InterPro" id="IPR025158">
    <property type="entry name" value="Mg_chelat-rel_C"/>
</dbReference>
<dbReference type="InterPro" id="IPR027417">
    <property type="entry name" value="P-loop_NTPase"/>
</dbReference>
<dbReference type="InterPro" id="IPR004482">
    <property type="entry name" value="Mg_chelat-rel"/>
</dbReference>
<evidence type="ECO:0000259" key="2">
    <source>
        <dbReference type="SMART" id="SM00382"/>
    </source>
</evidence>
<evidence type="ECO:0000256" key="1">
    <source>
        <dbReference type="ARBA" id="ARBA00006354"/>
    </source>
</evidence>
<dbReference type="Gene3D" id="3.40.50.300">
    <property type="entry name" value="P-loop containing nucleotide triphosphate hydrolases"/>
    <property type="match status" value="1"/>
</dbReference>
<dbReference type="EMBL" id="NOWI01000002">
    <property type="protein sequence ID" value="RFT46362.1"/>
    <property type="molecule type" value="Genomic_DNA"/>
</dbReference>
<name>A0A3E2DLV4_9ACTN</name>
<dbReference type="NCBIfam" id="TIGR00368">
    <property type="entry name" value="YifB family Mg chelatase-like AAA ATPase"/>
    <property type="match status" value="1"/>
</dbReference>
<dbReference type="AlphaFoldDB" id="A0A3E2DLV4"/>
<dbReference type="Gene3D" id="3.30.230.10">
    <property type="match status" value="1"/>
</dbReference>
<dbReference type="SMART" id="SM00382">
    <property type="entry name" value="AAA"/>
    <property type="match status" value="1"/>
</dbReference>
<dbReference type="InterPro" id="IPR000523">
    <property type="entry name" value="Mg_chelatse_chII-like_cat_dom"/>
</dbReference>
<dbReference type="GO" id="GO:0005524">
    <property type="term" value="F:ATP binding"/>
    <property type="evidence" value="ECO:0007669"/>
    <property type="project" value="InterPro"/>
</dbReference>
<protein>
    <submittedName>
        <fullName evidence="3">Mg chelatase-like protein</fullName>
    </submittedName>
</protein>
<dbReference type="SUPFAM" id="SSF52540">
    <property type="entry name" value="P-loop containing nucleoside triphosphate hydrolases"/>
    <property type="match status" value="1"/>
</dbReference>
<comment type="caution">
    <text evidence="3">The sequence shown here is derived from an EMBL/GenBank/DDBJ whole genome shotgun (WGS) entry which is preliminary data.</text>
</comment>
<dbReference type="Proteomes" id="UP000259211">
    <property type="component" value="Unassembled WGS sequence"/>
</dbReference>
<reference evidence="3 4" key="1">
    <citation type="submission" date="2017-07" db="EMBL/GenBank/DDBJ databases">
        <authorList>
            <person name="Sun Z.S."/>
            <person name="Albrecht U."/>
            <person name="Echele G."/>
            <person name="Lee C.C."/>
        </authorList>
    </citation>
    <scope>NUCLEOTIDE SEQUENCE [LARGE SCALE GENOMIC DNA]</scope>
    <source>
        <strain evidence="3 4">P16-029</strain>
    </source>
</reference>
<accession>A0A3E2DLV4</accession>
<feature type="domain" description="AAA+ ATPase" evidence="2">
    <location>
        <begin position="212"/>
        <end position="351"/>
    </location>
</feature>
<dbReference type="SUPFAM" id="SSF54211">
    <property type="entry name" value="Ribosomal protein S5 domain 2-like"/>
    <property type="match status" value="1"/>
</dbReference>
<dbReference type="InterPro" id="IPR003593">
    <property type="entry name" value="AAA+_ATPase"/>
</dbReference>
<dbReference type="CDD" id="cd00009">
    <property type="entry name" value="AAA"/>
    <property type="match status" value="1"/>
</dbReference>
<evidence type="ECO:0000313" key="3">
    <source>
        <dbReference type="EMBL" id="RFT46362.1"/>
    </source>
</evidence>
<dbReference type="InterPro" id="IPR020568">
    <property type="entry name" value="Ribosomal_Su5_D2-typ_SF"/>
</dbReference>
<evidence type="ECO:0000313" key="4">
    <source>
        <dbReference type="Proteomes" id="UP000259211"/>
    </source>
</evidence>
<dbReference type="PANTHER" id="PTHR32039:SF7">
    <property type="entry name" value="COMPETENCE PROTEIN COMM"/>
    <property type="match status" value="1"/>
</dbReference>
<dbReference type="PANTHER" id="PTHR32039">
    <property type="entry name" value="MAGNESIUM-CHELATASE SUBUNIT CHLI"/>
    <property type="match status" value="1"/>
</dbReference>
<dbReference type="Pfam" id="PF13541">
    <property type="entry name" value="ChlI"/>
    <property type="match status" value="1"/>
</dbReference>
<proteinExistence type="inferred from homology"/>
<dbReference type="Pfam" id="PF01078">
    <property type="entry name" value="Mg_chelatase"/>
    <property type="match status" value="1"/>
</dbReference>
<gene>
    <name evidence="3" type="ORF">CHT91_02050</name>
</gene>
<organism evidence="3 4">
    <name type="scientific">Cutibacterium avidum</name>
    <dbReference type="NCBI Taxonomy" id="33010"/>
    <lineage>
        <taxon>Bacteria</taxon>
        <taxon>Bacillati</taxon>
        <taxon>Actinomycetota</taxon>
        <taxon>Actinomycetes</taxon>
        <taxon>Propionibacteriales</taxon>
        <taxon>Propionibacteriaceae</taxon>
        <taxon>Cutibacterium</taxon>
    </lineage>
</organism>